<evidence type="ECO:0000259" key="9">
    <source>
        <dbReference type="Pfam" id="PF14322"/>
    </source>
</evidence>
<evidence type="ECO:0000256" key="1">
    <source>
        <dbReference type="ARBA" id="ARBA00004442"/>
    </source>
</evidence>
<dbReference type="EMBL" id="CP048409">
    <property type="protein sequence ID" value="QIA10027.1"/>
    <property type="molecule type" value="Genomic_DNA"/>
</dbReference>
<feature type="signal peptide" evidence="7">
    <location>
        <begin position="1"/>
        <end position="21"/>
    </location>
</feature>
<comment type="subcellular location">
    <subcellularLocation>
        <location evidence="1">Cell outer membrane</location>
    </subcellularLocation>
</comment>
<evidence type="ECO:0000256" key="6">
    <source>
        <dbReference type="SAM" id="MobiDB-lite"/>
    </source>
</evidence>
<keyword evidence="11" id="KW-1185">Reference proteome</keyword>
<dbReference type="InterPro" id="IPR012944">
    <property type="entry name" value="SusD_RagB_dom"/>
</dbReference>
<feature type="region of interest" description="Disordered" evidence="6">
    <location>
        <begin position="504"/>
        <end position="527"/>
    </location>
</feature>
<evidence type="ECO:0000259" key="8">
    <source>
        <dbReference type="Pfam" id="PF07980"/>
    </source>
</evidence>
<dbReference type="Pfam" id="PF14322">
    <property type="entry name" value="SusD-like_3"/>
    <property type="match status" value="1"/>
</dbReference>
<evidence type="ECO:0000256" key="4">
    <source>
        <dbReference type="ARBA" id="ARBA00023136"/>
    </source>
</evidence>
<dbReference type="InterPro" id="IPR033985">
    <property type="entry name" value="SusD-like_N"/>
</dbReference>
<comment type="similarity">
    <text evidence="2">Belongs to the SusD family.</text>
</comment>
<feature type="chain" id="PRO_5025481608" evidence="7">
    <location>
        <begin position="22"/>
        <end position="527"/>
    </location>
</feature>
<dbReference type="Gene3D" id="1.25.40.390">
    <property type="match status" value="1"/>
</dbReference>
<reference evidence="10 11" key="1">
    <citation type="submission" date="2020-02" db="EMBL/GenBank/DDBJ databases">
        <title>Genome sequencing for Draconibacterium sp. strain M1.</title>
        <authorList>
            <person name="Park S.-J."/>
        </authorList>
    </citation>
    <scope>NUCLEOTIDE SEQUENCE [LARGE SCALE GENOMIC DNA]</scope>
    <source>
        <strain evidence="10 11">M1</strain>
    </source>
</reference>
<dbReference type="KEGG" id="drc:G0Q07_17385"/>
<dbReference type="PROSITE" id="PS51257">
    <property type="entry name" value="PROKAR_LIPOPROTEIN"/>
    <property type="match status" value="1"/>
</dbReference>
<evidence type="ECO:0000256" key="5">
    <source>
        <dbReference type="ARBA" id="ARBA00023237"/>
    </source>
</evidence>
<organism evidence="10 11">
    <name type="scientific">Draconibacterium halophilum</name>
    <dbReference type="NCBI Taxonomy" id="2706887"/>
    <lineage>
        <taxon>Bacteria</taxon>
        <taxon>Pseudomonadati</taxon>
        <taxon>Bacteroidota</taxon>
        <taxon>Bacteroidia</taxon>
        <taxon>Marinilabiliales</taxon>
        <taxon>Prolixibacteraceae</taxon>
        <taxon>Draconibacterium</taxon>
    </lineage>
</organism>
<gene>
    <name evidence="10" type="ORF">G0Q07_17385</name>
</gene>
<dbReference type="AlphaFoldDB" id="A0A6C0RIT0"/>
<proteinExistence type="inferred from homology"/>
<dbReference type="InterPro" id="IPR011990">
    <property type="entry name" value="TPR-like_helical_dom_sf"/>
</dbReference>
<evidence type="ECO:0000256" key="2">
    <source>
        <dbReference type="ARBA" id="ARBA00006275"/>
    </source>
</evidence>
<sequence>MMKIDKILILLFLVFVGFACQDELDTNPTDSTSGDVLFSDVQKANVALNGIYRAMYVADEWSANWADEEFGVTAFLLTYDLMGEDMVQNEGGSGWFWFDYMYNVKSDYTHKSGRPYSVWFFYYTVISNANSIIAAQDNLTGAPSEISSLIGQAYALRAYAYFSLIRFYQQTYVGNEDAPGVPIYTEPTTNVSEGSPRGTVADVYTQIDADIQQALTLLDPDVAAPRIHPSHIDYYVANGLKAQVALEKQDWTTAESAATIAMSGGTTMLSRENLANGFGFNDANSGTVLWGLQIISEHISDTQSLFGHMDASTSSYAENARKCVSSWLYNQMASTDVRKQMWWNGPLEENASLGTQLSYNQFKFRFSDPTNALGDYILMRHEEMMLIKAEAQCMQAKYGEARTILTELMAERDPNYDISGLTDANTLTVNDANGPTTPLGGSSTLLDEIILQRRIELWGEVGRILDIKRLKTGFSRNFEGSNHTQKLLSRNTLNPEYPDFVMSIPQSEFDGNNNMNDVSDQNPWADN</sequence>
<dbReference type="Proteomes" id="UP000474630">
    <property type="component" value="Chromosome"/>
</dbReference>
<accession>A0A6C0RIT0</accession>
<feature type="domain" description="SusD-like N-terminal" evidence="9">
    <location>
        <begin position="103"/>
        <end position="230"/>
    </location>
</feature>
<evidence type="ECO:0000256" key="7">
    <source>
        <dbReference type="SAM" id="SignalP"/>
    </source>
</evidence>
<name>A0A6C0RIT0_9BACT</name>
<evidence type="ECO:0000256" key="3">
    <source>
        <dbReference type="ARBA" id="ARBA00022729"/>
    </source>
</evidence>
<dbReference type="SUPFAM" id="SSF48452">
    <property type="entry name" value="TPR-like"/>
    <property type="match status" value="1"/>
</dbReference>
<dbReference type="Pfam" id="PF07980">
    <property type="entry name" value="SusD_RagB"/>
    <property type="match status" value="1"/>
</dbReference>
<keyword evidence="5" id="KW-0998">Cell outer membrane</keyword>
<protein>
    <submittedName>
        <fullName evidence="10">RagB/SusD family nutrient uptake outer membrane protein</fullName>
    </submittedName>
</protein>
<keyword evidence="3 7" id="KW-0732">Signal</keyword>
<feature type="domain" description="RagB/SusD" evidence="8">
    <location>
        <begin position="341"/>
        <end position="523"/>
    </location>
</feature>
<evidence type="ECO:0000313" key="11">
    <source>
        <dbReference type="Proteomes" id="UP000474630"/>
    </source>
</evidence>
<keyword evidence="4" id="KW-0472">Membrane</keyword>
<evidence type="ECO:0000313" key="10">
    <source>
        <dbReference type="EMBL" id="QIA10027.1"/>
    </source>
</evidence>
<dbReference type="GO" id="GO:0009279">
    <property type="term" value="C:cell outer membrane"/>
    <property type="evidence" value="ECO:0007669"/>
    <property type="project" value="UniProtKB-SubCell"/>
</dbReference>